<keyword evidence="1" id="KW-0863">Zinc-finger</keyword>
<evidence type="ECO:0000256" key="1">
    <source>
        <dbReference type="PROSITE-ProRule" id="PRU00047"/>
    </source>
</evidence>
<feature type="domain" description="CCHC-type" evidence="3">
    <location>
        <begin position="242"/>
        <end position="258"/>
    </location>
</feature>
<feature type="region of interest" description="Disordered" evidence="2">
    <location>
        <begin position="189"/>
        <end position="218"/>
    </location>
</feature>
<dbReference type="InterPro" id="IPR036875">
    <property type="entry name" value="Znf_CCHC_sf"/>
</dbReference>
<dbReference type="GeneID" id="107019373"/>
<dbReference type="InterPro" id="IPR001878">
    <property type="entry name" value="Znf_CCHC"/>
</dbReference>
<dbReference type="Pfam" id="PF00098">
    <property type="entry name" value="zf-CCHC"/>
    <property type="match status" value="1"/>
</dbReference>
<gene>
    <name evidence="5" type="primary">LOC107019373</name>
</gene>
<evidence type="ECO:0000259" key="3">
    <source>
        <dbReference type="PROSITE" id="PS50158"/>
    </source>
</evidence>
<keyword evidence="1" id="KW-0479">Metal-binding</keyword>
<evidence type="ECO:0000256" key="2">
    <source>
        <dbReference type="SAM" id="MobiDB-lite"/>
    </source>
</evidence>
<reference evidence="4" key="1">
    <citation type="journal article" date="2014" name="Nat. Genet.">
        <title>The genome of the stress-tolerant wild tomato species Solanum pennellii.</title>
        <authorList>
            <person name="Bolger A."/>
            <person name="Scossa F."/>
            <person name="Bolger M.E."/>
            <person name="Lanz C."/>
            <person name="Maumus F."/>
            <person name="Tohge T."/>
            <person name="Quesneville H."/>
            <person name="Alseekh S."/>
            <person name="Sorensen I."/>
            <person name="Lichtenstein G."/>
            <person name="Fich E.A."/>
            <person name="Conte M."/>
            <person name="Keller H."/>
            <person name="Schneeberger K."/>
            <person name="Schwacke R."/>
            <person name="Ofner I."/>
            <person name="Vrebalov J."/>
            <person name="Xu Y."/>
            <person name="Osorio S."/>
            <person name="Aflitos S.A."/>
            <person name="Schijlen E."/>
            <person name="Jimenez-Gomez J.M."/>
            <person name="Ryngajllo M."/>
            <person name="Kimura S."/>
            <person name="Kumar R."/>
            <person name="Koenig D."/>
            <person name="Headland L.R."/>
            <person name="Maloof J.N."/>
            <person name="Sinha N."/>
            <person name="van Ham R.C."/>
            <person name="Lankhorst R.K."/>
            <person name="Mao L."/>
            <person name="Vogel A."/>
            <person name="Arsova B."/>
            <person name="Panstruga R."/>
            <person name="Fei Z."/>
            <person name="Rose J.K."/>
            <person name="Zamir D."/>
            <person name="Carrari F."/>
            <person name="Giovannoni J.J."/>
            <person name="Weigel D."/>
            <person name="Usadel B."/>
            <person name="Fernie A.R."/>
        </authorList>
    </citation>
    <scope>NUCLEOTIDE SEQUENCE [LARGE SCALE GENOMIC DNA]</scope>
    <source>
        <strain evidence="4">cv. LA0716</strain>
    </source>
</reference>
<feature type="region of interest" description="Disordered" evidence="2">
    <location>
        <begin position="152"/>
        <end position="173"/>
    </location>
</feature>
<protein>
    <submittedName>
        <fullName evidence="5">Uncharacterized protein LOC107019373</fullName>
    </submittedName>
</protein>
<keyword evidence="4" id="KW-1185">Reference proteome</keyword>
<evidence type="ECO:0000313" key="4">
    <source>
        <dbReference type="Proteomes" id="UP000694930"/>
    </source>
</evidence>
<organism evidence="4 5">
    <name type="scientific">Solanum pennellii</name>
    <name type="common">Tomato</name>
    <name type="synonym">Lycopersicon pennellii</name>
    <dbReference type="NCBI Taxonomy" id="28526"/>
    <lineage>
        <taxon>Eukaryota</taxon>
        <taxon>Viridiplantae</taxon>
        <taxon>Streptophyta</taxon>
        <taxon>Embryophyta</taxon>
        <taxon>Tracheophyta</taxon>
        <taxon>Spermatophyta</taxon>
        <taxon>Magnoliopsida</taxon>
        <taxon>eudicotyledons</taxon>
        <taxon>Gunneridae</taxon>
        <taxon>Pentapetalae</taxon>
        <taxon>asterids</taxon>
        <taxon>lamiids</taxon>
        <taxon>Solanales</taxon>
        <taxon>Solanaceae</taxon>
        <taxon>Solanoideae</taxon>
        <taxon>Solaneae</taxon>
        <taxon>Solanum</taxon>
        <taxon>Solanum subgen. Lycopersicon</taxon>
    </lineage>
</organism>
<dbReference type="PROSITE" id="PS50158">
    <property type="entry name" value="ZF_CCHC"/>
    <property type="match status" value="1"/>
</dbReference>
<keyword evidence="1" id="KW-0862">Zinc</keyword>
<sequence>MEEACYRKLILGGIQLGDEEIANARAPSRGDQVPPLEEVVVDDKAPTNTPPMTEAEMKAILTQMDQSITNQDQATTVQAQAMTAQANQEVAPRVHQQVSTMASRLRDFTRMNPPTFYGSKVDEDLQEFIDEVYKILYAMGVSTSEKAEMVKEAKAKRKDRDTKRARSFEGGAAKNRLEIQDNTRFKNRFSNQVPSEFPKSRDEKSPRPKVQKGKIESPSIDKPSCNECGKKNFCACLLLSDKCFGCGKVGHMVRDCPNAKKQE</sequence>
<accession>A0ABM1GSQ9</accession>
<dbReference type="RefSeq" id="XP_015075375.1">
    <property type="nucleotide sequence ID" value="XM_015219889.1"/>
</dbReference>
<dbReference type="SUPFAM" id="SSF57756">
    <property type="entry name" value="Retrovirus zinc finger-like domains"/>
    <property type="match status" value="1"/>
</dbReference>
<dbReference type="Gene3D" id="4.10.60.10">
    <property type="entry name" value="Zinc finger, CCHC-type"/>
    <property type="match status" value="1"/>
</dbReference>
<feature type="compositionally biased region" description="Basic and acidic residues" evidence="2">
    <location>
        <begin position="152"/>
        <end position="167"/>
    </location>
</feature>
<dbReference type="Proteomes" id="UP000694930">
    <property type="component" value="Chromosome 5"/>
</dbReference>
<evidence type="ECO:0000313" key="5">
    <source>
        <dbReference type="RefSeq" id="XP_015075375.1"/>
    </source>
</evidence>
<dbReference type="SMART" id="SM00343">
    <property type="entry name" value="ZnF_C2HC"/>
    <property type="match status" value="1"/>
</dbReference>
<name>A0ABM1GSQ9_SOLPN</name>
<reference evidence="5" key="2">
    <citation type="submission" date="2025-08" db="UniProtKB">
        <authorList>
            <consortium name="RefSeq"/>
        </authorList>
    </citation>
    <scope>IDENTIFICATION</scope>
</reference>
<proteinExistence type="predicted"/>